<evidence type="ECO:0000313" key="13">
    <source>
        <dbReference type="Proteomes" id="UP000005835"/>
    </source>
</evidence>
<dbReference type="STRING" id="742823.HMPREF9465_01123"/>
<accession>K1JXG8</accession>
<evidence type="ECO:0000256" key="3">
    <source>
        <dbReference type="ARBA" id="ARBA00022475"/>
    </source>
</evidence>
<evidence type="ECO:0008006" key="14">
    <source>
        <dbReference type="Google" id="ProtNLM"/>
    </source>
</evidence>
<dbReference type="GO" id="GO:0140359">
    <property type="term" value="F:ABC-type transporter activity"/>
    <property type="evidence" value="ECO:0007669"/>
    <property type="project" value="InterPro"/>
</dbReference>
<keyword evidence="6" id="KW-0067">ATP-binding</keyword>
<dbReference type="eggNOG" id="COG4178">
    <property type="taxonomic scope" value="Bacteria"/>
</dbReference>
<dbReference type="Pfam" id="PF00005">
    <property type="entry name" value="ABC_tran"/>
    <property type="match status" value="1"/>
</dbReference>
<dbReference type="InterPro" id="IPR050835">
    <property type="entry name" value="ABC_transporter_sub-D"/>
</dbReference>
<dbReference type="PATRIC" id="fig|742823.3.peg.1112"/>
<keyword evidence="4 9" id="KW-0812">Transmembrane</keyword>
<dbReference type="InterPro" id="IPR011527">
    <property type="entry name" value="ABC1_TM_dom"/>
</dbReference>
<dbReference type="RefSeq" id="WP_005434954.1">
    <property type="nucleotide sequence ID" value="NZ_JH815515.1"/>
</dbReference>
<feature type="transmembrane region" description="Helical" evidence="9">
    <location>
        <begin position="69"/>
        <end position="89"/>
    </location>
</feature>
<dbReference type="PROSITE" id="PS50893">
    <property type="entry name" value="ABC_TRANSPORTER_2"/>
    <property type="match status" value="1"/>
</dbReference>
<feature type="transmembrane region" description="Helical" evidence="9">
    <location>
        <begin position="172"/>
        <end position="197"/>
    </location>
</feature>
<dbReference type="SUPFAM" id="SSF90123">
    <property type="entry name" value="ABC transporter transmembrane region"/>
    <property type="match status" value="1"/>
</dbReference>
<evidence type="ECO:0000256" key="7">
    <source>
        <dbReference type="ARBA" id="ARBA00022989"/>
    </source>
</evidence>
<keyword evidence="3" id="KW-1003">Cell membrane</keyword>
<keyword evidence="7 9" id="KW-1133">Transmembrane helix</keyword>
<feature type="transmembrane region" description="Helical" evidence="9">
    <location>
        <begin position="269"/>
        <end position="291"/>
    </location>
</feature>
<evidence type="ECO:0000259" key="10">
    <source>
        <dbReference type="PROSITE" id="PS50893"/>
    </source>
</evidence>
<comment type="subcellular location">
    <subcellularLocation>
        <location evidence="1">Cell membrane</location>
        <topology evidence="1">Multi-pass membrane protein</topology>
    </subcellularLocation>
</comment>
<evidence type="ECO:0000256" key="2">
    <source>
        <dbReference type="ARBA" id="ARBA00022448"/>
    </source>
</evidence>
<sequence length="568" mass="62747">MIRTTNGGLKRLLLAYLFNRVRWRLWLLFGVVLAAYAFNIKLAVLYNDWNGRFFNALQAVDSDGIFRELLYFIGLAAVIILLLVWAGYLKDRLTLALRRDLTSLFFNRWLSPDSAHYLLRESGREPDNPDQRITEDVKTLVAYAVSLAVSFYDSLLTIGSFSVILWNLSGSAVLFGFTIPGYMFWTCIIYTLIATAITHFIGRKLKPLNIEAQHREANLRAALIEKHRHSDSIAGARAESVEVAGLKDRLVYLVDVQIALLKRKRDLDLFTVSVGQFTHLAPIFFALPSFLSGSIQLGGLMQIRGAFNDVARSLSWFIMAYDDLMRLAAAYERLQRLEQGLTDADETHCSLAAARIASDVPLAADMTLSVPFGDKIRTVGVDLKLSPGTITLVTGPSGIGKSTLLQVLAGFRGGFQGDIASRGRIFWLPQRTYLPKGTLKAALTYPMAPGDVPGDSVRQLLADAGLAHLVGKLEETADWMTLLSGGEQQRCSLLRAVLASPDVLLADEMTSGLDEPEVGRMIRLLRRRLPNTAILMVSHQDAVRALADVVITLNGDTHGQSIHSLSTQ</sequence>
<dbReference type="HOGENOM" id="CLU_007587_6_1_4"/>
<evidence type="ECO:0000256" key="1">
    <source>
        <dbReference type="ARBA" id="ARBA00004651"/>
    </source>
</evidence>
<dbReference type="InterPro" id="IPR003593">
    <property type="entry name" value="AAA+_ATPase"/>
</dbReference>
<keyword evidence="5" id="KW-0547">Nucleotide-binding</keyword>
<name>K1JXG8_9BURK</name>
<feature type="domain" description="ABC transporter" evidence="10">
    <location>
        <begin position="361"/>
        <end position="568"/>
    </location>
</feature>
<feature type="transmembrane region" description="Helical" evidence="9">
    <location>
        <begin position="140"/>
        <end position="166"/>
    </location>
</feature>
<dbReference type="OrthoDB" id="9810134at2"/>
<protein>
    <recommendedName>
        <fullName evidence="14">ABC transporter domain-containing protein</fullName>
    </recommendedName>
</protein>
<dbReference type="GO" id="GO:0016887">
    <property type="term" value="F:ATP hydrolysis activity"/>
    <property type="evidence" value="ECO:0007669"/>
    <property type="project" value="InterPro"/>
</dbReference>
<reference evidence="12 13" key="1">
    <citation type="submission" date="2012-05" db="EMBL/GenBank/DDBJ databases">
        <title>The Genome Sequence of Sutterella wadsworthensis 2_1_59BFAA.</title>
        <authorList>
            <consortium name="The Broad Institute Genome Sequencing Platform"/>
            <person name="Earl A."/>
            <person name="Ward D."/>
            <person name="Feldgarden M."/>
            <person name="Gevers D."/>
            <person name="Daigneault M."/>
            <person name="Strauss J."/>
            <person name="Allen-Vercoe E."/>
            <person name="Walker B."/>
            <person name="Young S.K."/>
            <person name="Zeng Q."/>
            <person name="Gargeya S."/>
            <person name="Fitzgerald M."/>
            <person name="Haas B."/>
            <person name="Abouelleil A."/>
            <person name="Alvarado L."/>
            <person name="Arachchi H.M."/>
            <person name="Berlin A.M."/>
            <person name="Chapman S.B."/>
            <person name="Goldberg J."/>
            <person name="Griggs A."/>
            <person name="Gujja S."/>
            <person name="Hansen M."/>
            <person name="Howarth C."/>
            <person name="Imamovic A."/>
            <person name="Larimer J."/>
            <person name="McCowen C."/>
            <person name="Montmayeur A."/>
            <person name="Murphy C."/>
            <person name="Neiman D."/>
            <person name="Pearson M."/>
            <person name="Priest M."/>
            <person name="Roberts A."/>
            <person name="Saif S."/>
            <person name="Shea T."/>
            <person name="Sisk P."/>
            <person name="Sykes S."/>
            <person name="Wortman J."/>
            <person name="Nusbaum C."/>
            <person name="Birren B."/>
        </authorList>
    </citation>
    <scope>NUCLEOTIDE SEQUENCE [LARGE SCALE GENOMIC DNA]</scope>
    <source>
        <strain evidence="12 13">2_1_59BFAA</strain>
    </source>
</reference>
<dbReference type="PROSITE" id="PS50929">
    <property type="entry name" value="ABC_TM1F"/>
    <property type="match status" value="1"/>
</dbReference>
<dbReference type="Gene3D" id="3.40.50.300">
    <property type="entry name" value="P-loop containing nucleotide triphosphate hydrolases"/>
    <property type="match status" value="1"/>
</dbReference>
<dbReference type="PANTHER" id="PTHR11384">
    <property type="entry name" value="ATP-BINDING CASSETTE, SUB-FAMILY D MEMBER"/>
    <property type="match status" value="1"/>
</dbReference>
<dbReference type="SUPFAM" id="SSF52540">
    <property type="entry name" value="P-loop containing nucleoside triphosphate hydrolases"/>
    <property type="match status" value="1"/>
</dbReference>
<dbReference type="EMBL" id="ADMG01000029">
    <property type="protein sequence ID" value="EKB31298.1"/>
    <property type="molecule type" value="Genomic_DNA"/>
</dbReference>
<dbReference type="InterPro" id="IPR027417">
    <property type="entry name" value="P-loop_NTPase"/>
</dbReference>
<evidence type="ECO:0000256" key="5">
    <source>
        <dbReference type="ARBA" id="ARBA00022741"/>
    </source>
</evidence>
<proteinExistence type="predicted"/>
<dbReference type="SMART" id="SM00382">
    <property type="entry name" value="AAA"/>
    <property type="match status" value="1"/>
</dbReference>
<dbReference type="Pfam" id="PF06472">
    <property type="entry name" value="ABC_membrane_2"/>
    <property type="match status" value="1"/>
</dbReference>
<comment type="caution">
    <text evidence="12">The sequence shown here is derived from an EMBL/GenBank/DDBJ whole genome shotgun (WGS) entry which is preliminary data.</text>
</comment>
<evidence type="ECO:0000256" key="9">
    <source>
        <dbReference type="SAM" id="Phobius"/>
    </source>
</evidence>
<evidence type="ECO:0000256" key="4">
    <source>
        <dbReference type="ARBA" id="ARBA00022692"/>
    </source>
</evidence>
<dbReference type="GO" id="GO:0005524">
    <property type="term" value="F:ATP binding"/>
    <property type="evidence" value="ECO:0007669"/>
    <property type="project" value="UniProtKB-KW"/>
</dbReference>
<dbReference type="Gene3D" id="1.20.1560.10">
    <property type="entry name" value="ABC transporter type 1, transmembrane domain"/>
    <property type="match status" value="1"/>
</dbReference>
<dbReference type="InterPro" id="IPR003439">
    <property type="entry name" value="ABC_transporter-like_ATP-bd"/>
</dbReference>
<evidence type="ECO:0000259" key="11">
    <source>
        <dbReference type="PROSITE" id="PS50929"/>
    </source>
</evidence>
<evidence type="ECO:0000256" key="6">
    <source>
        <dbReference type="ARBA" id="ARBA00022840"/>
    </source>
</evidence>
<keyword evidence="2" id="KW-0813">Transport</keyword>
<dbReference type="Proteomes" id="UP000005835">
    <property type="component" value="Unassembled WGS sequence"/>
</dbReference>
<organism evidence="12 13">
    <name type="scientific">Sutterella wadsworthensis 2_1_59BFAA</name>
    <dbReference type="NCBI Taxonomy" id="742823"/>
    <lineage>
        <taxon>Bacteria</taxon>
        <taxon>Pseudomonadati</taxon>
        <taxon>Pseudomonadota</taxon>
        <taxon>Betaproteobacteria</taxon>
        <taxon>Burkholderiales</taxon>
        <taxon>Sutterellaceae</taxon>
        <taxon>Sutterella</taxon>
    </lineage>
</organism>
<dbReference type="InterPro" id="IPR036640">
    <property type="entry name" value="ABC1_TM_sf"/>
</dbReference>
<gene>
    <name evidence="12" type="ORF">HMPREF9465_01123</name>
</gene>
<keyword evidence="8 9" id="KW-0472">Membrane</keyword>
<feature type="domain" description="ABC transmembrane type-1" evidence="11">
    <location>
        <begin position="42"/>
        <end position="326"/>
    </location>
</feature>
<dbReference type="GO" id="GO:0005886">
    <property type="term" value="C:plasma membrane"/>
    <property type="evidence" value="ECO:0007669"/>
    <property type="project" value="UniProtKB-SubCell"/>
</dbReference>
<evidence type="ECO:0000313" key="12">
    <source>
        <dbReference type="EMBL" id="EKB31298.1"/>
    </source>
</evidence>
<dbReference type="PANTHER" id="PTHR11384:SF59">
    <property type="entry name" value="LYSOSOMAL COBALAMIN TRANSPORTER ABCD4"/>
    <property type="match status" value="1"/>
</dbReference>
<evidence type="ECO:0000256" key="8">
    <source>
        <dbReference type="ARBA" id="ARBA00023136"/>
    </source>
</evidence>
<feature type="transmembrane region" description="Helical" evidence="9">
    <location>
        <begin position="21"/>
        <end position="40"/>
    </location>
</feature>
<keyword evidence="13" id="KW-1185">Reference proteome</keyword>
<dbReference type="AlphaFoldDB" id="K1JXG8"/>